<name>A0A0C3PN70_PISTI</name>
<evidence type="ECO:0000313" key="3">
    <source>
        <dbReference type="Proteomes" id="UP000054217"/>
    </source>
</evidence>
<dbReference type="AlphaFoldDB" id="A0A0C3PN70"/>
<dbReference type="EMBL" id="KN831952">
    <property type="protein sequence ID" value="KIO10276.1"/>
    <property type="molecule type" value="Genomic_DNA"/>
</dbReference>
<feature type="compositionally biased region" description="Polar residues" evidence="1">
    <location>
        <begin position="225"/>
        <end position="239"/>
    </location>
</feature>
<feature type="region of interest" description="Disordered" evidence="1">
    <location>
        <begin position="134"/>
        <end position="170"/>
    </location>
</feature>
<evidence type="ECO:0000313" key="2">
    <source>
        <dbReference type="EMBL" id="KIO10276.1"/>
    </source>
</evidence>
<protein>
    <submittedName>
        <fullName evidence="2">Uncharacterized protein</fullName>
    </submittedName>
</protein>
<organism evidence="2 3">
    <name type="scientific">Pisolithus tinctorius Marx 270</name>
    <dbReference type="NCBI Taxonomy" id="870435"/>
    <lineage>
        <taxon>Eukaryota</taxon>
        <taxon>Fungi</taxon>
        <taxon>Dikarya</taxon>
        <taxon>Basidiomycota</taxon>
        <taxon>Agaricomycotina</taxon>
        <taxon>Agaricomycetes</taxon>
        <taxon>Agaricomycetidae</taxon>
        <taxon>Boletales</taxon>
        <taxon>Sclerodermatineae</taxon>
        <taxon>Pisolithaceae</taxon>
        <taxon>Pisolithus</taxon>
    </lineage>
</organism>
<dbReference type="HOGENOM" id="CLU_035057_2_0_1"/>
<dbReference type="InParanoid" id="A0A0C3PN70"/>
<dbReference type="Proteomes" id="UP000054217">
    <property type="component" value="Unassembled WGS sequence"/>
</dbReference>
<sequence length="395" mass="44768">MRDQAITLLSAALRHVRVLINTAPQPEESFEAIYKWVEDWDQTWAGIYLWWKYIDENKISIPKVHNTNLCDMTEESVIWQNEVILAVIVIADLRQPEGQCRFNVDDLFEDYQEWVEERTQLEAKRLAKALSMHTRAKQHKATSEEDELVDNGEGEPGPSAKGPRRAGENEPCKTCAQANLVCIREPESSCKWCQKAKHKCSCSCGVGRKNSGTVGGAGPSHKQVKSITSSKQPDLTPTCSPLPELTPSPHNPSPAPHLFFHGATPMPGPSFKPSPFPVDNPQMPLLINKPQGKIEPFFATATSLLDEPGDVEVMAQSDTPSVSEFPEVKYPHEWLTANIVEHLQVLEVRAEDEEFKLEQVYQMLEMLARQVTHWIETVWARWEELRRLKDDLQEL</sequence>
<feature type="region of interest" description="Disordered" evidence="1">
    <location>
        <begin position="211"/>
        <end position="252"/>
    </location>
</feature>
<dbReference type="OrthoDB" id="2700300at2759"/>
<keyword evidence="3" id="KW-1185">Reference proteome</keyword>
<feature type="compositionally biased region" description="Acidic residues" evidence="1">
    <location>
        <begin position="144"/>
        <end position="153"/>
    </location>
</feature>
<evidence type="ECO:0000256" key="1">
    <source>
        <dbReference type="SAM" id="MobiDB-lite"/>
    </source>
</evidence>
<accession>A0A0C3PN70</accession>
<reference evidence="2 3" key="1">
    <citation type="submission" date="2014-04" db="EMBL/GenBank/DDBJ databases">
        <authorList>
            <consortium name="DOE Joint Genome Institute"/>
            <person name="Kuo A."/>
            <person name="Kohler A."/>
            <person name="Costa M.D."/>
            <person name="Nagy L.G."/>
            <person name="Floudas D."/>
            <person name="Copeland A."/>
            <person name="Barry K.W."/>
            <person name="Cichocki N."/>
            <person name="Veneault-Fourrey C."/>
            <person name="LaButti K."/>
            <person name="Lindquist E.A."/>
            <person name="Lipzen A."/>
            <person name="Lundell T."/>
            <person name="Morin E."/>
            <person name="Murat C."/>
            <person name="Sun H."/>
            <person name="Tunlid A."/>
            <person name="Henrissat B."/>
            <person name="Grigoriev I.V."/>
            <person name="Hibbett D.S."/>
            <person name="Martin F."/>
            <person name="Nordberg H.P."/>
            <person name="Cantor M.N."/>
            <person name="Hua S.X."/>
        </authorList>
    </citation>
    <scope>NUCLEOTIDE SEQUENCE [LARGE SCALE GENOMIC DNA]</scope>
    <source>
        <strain evidence="2 3">Marx 270</strain>
    </source>
</reference>
<gene>
    <name evidence="2" type="ORF">M404DRAFT_21248</name>
</gene>
<reference evidence="3" key="2">
    <citation type="submission" date="2015-01" db="EMBL/GenBank/DDBJ databases">
        <title>Evolutionary Origins and Diversification of the Mycorrhizal Mutualists.</title>
        <authorList>
            <consortium name="DOE Joint Genome Institute"/>
            <consortium name="Mycorrhizal Genomics Consortium"/>
            <person name="Kohler A."/>
            <person name="Kuo A."/>
            <person name="Nagy L.G."/>
            <person name="Floudas D."/>
            <person name="Copeland A."/>
            <person name="Barry K.W."/>
            <person name="Cichocki N."/>
            <person name="Veneault-Fourrey C."/>
            <person name="LaButti K."/>
            <person name="Lindquist E.A."/>
            <person name="Lipzen A."/>
            <person name="Lundell T."/>
            <person name="Morin E."/>
            <person name="Murat C."/>
            <person name="Riley R."/>
            <person name="Ohm R."/>
            <person name="Sun H."/>
            <person name="Tunlid A."/>
            <person name="Henrissat B."/>
            <person name="Grigoriev I.V."/>
            <person name="Hibbett D.S."/>
            <person name="Martin F."/>
        </authorList>
    </citation>
    <scope>NUCLEOTIDE SEQUENCE [LARGE SCALE GENOMIC DNA]</scope>
    <source>
        <strain evidence="3">Marx 270</strain>
    </source>
</reference>
<proteinExistence type="predicted"/>